<accession>A0ABV5MTU0</accession>
<reference evidence="5 6" key="1">
    <citation type="submission" date="2024-09" db="EMBL/GenBank/DDBJ databases">
        <authorList>
            <person name="Sun Q."/>
            <person name="Mori K."/>
        </authorList>
    </citation>
    <scope>NUCLEOTIDE SEQUENCE [LARGE SCALE GENOMIC DNA]</scope>
    <source>
        <strain evidence="5 6">JCM 3307</strain>
    </source>
</reference>
<evidence type="ECO:0000256" key="1">
    <source>
        <dbReference type="ARBA" id="ARBA00001938"/>
    </source>
</evidence>
<evidence type="ECO:0000259" key="4">
    <source>
        <dbReference type="Pfam" id="PF00198"/>
    </source>
</evidence>
<dbReference type="PANTHER" id="PTHR43178:SF5">
    <property type="entry name" value="LIPOAMIDE ACYLTRANSFERASE COMPONENT OF BRANCHED-CHAIN ALPHA-KETO ACID DEHYDROGENASE COMPLEX, MITOCHONDRIAL"/>
    <property type="match status" value="1"/>
</dbReference>
<protein>
    <submittedName>
        <fullName evidence="5">2-oxo acid dehydrogenase subunit E2</fullName>
    </submittedName>
</protein>
<comment type="caution">
    <text evidence="5">The sequence shown here is derived from an EMBL/GenBank/DDBJ whole genome shotgun (WGS) entry which is preliminary data.</text>
</comment>
<dbReference type="Gene3D" id="3.30.559.10">
    <property type="entry name" value="Chloramphenicol acetyltransferase-like domain"/>
    <property type="match status" value="1"/>
</dbReference>
<evidence type="ECO:0000256" key="2">
    <source>
        <dbReference type="ARBA" id="ARBA00022679"/>
    </source>
</evidence>
<keyword evidence="6" id="KW-1185">Reference proteome</keyword>
<name>A0ABV5MTU0_9ACTN</name>
<keyword evidence="2" id="KW-0808">Transferase</keyword>
<sequence>MSDIVITEPALRVMAERGISRADVEALGRKVIRVADLEAPPADERLPAVQRAVAAVVTESLAIPQAYVALRVPADPAVGRELSRKYHRMIGLVELTVAAIGAVAAEHPDCFAAFVPPDRVRRHTAVDVGVTVDVGRGLHVPVIRDVPALSVADIAGRLMELRTTALRGQFRPADLDAPAILLALHTDPDVTAAVPLVLPGTTCAVSLTARVGGHVALGLAYDHRVINGRGATLFLKAVAARLAS</sequence>
<proteinExistence type="predicted"/>
<dbReference type="Pfam" id="PF00198">
    <property type="entry name" value="2-oxoacid_dh"/>
    <property type="match status" value="1"/>
</dbReference>
<evidence type="ECO:0000256" key="3">
    <source>
        <dbReference type="ARBA" id="ARBA00023315"/>
    </source>
</evidence>
<evidence type="ECO:0000313" key="6">
    <source>
        <dbReference type="Proteomes" id="UP001589608"/>
    </source>
</evidence>
<dbReference type="EMBL" id="JBHMCA010000096">
    <property type="protein sequence ID" value="MFB9451938.1"/>
    <property type="molecule type" value="Genomic_DNA"/>
</dbReference>
<evidence type="ECO:0000313" key="5">
    <source>
        <dbReference type="EMBL" id="MFB9451938.1"/>
    </source>
</evidence>
<feature type="domain" description="2-oxoacid dehydrogenase acyltransferase catalytic" evidence="4">
    <location>
        <begin position="43"/>
        <end position="242"/>
    </location>
</feature>
<dbReference type="Proteomes" id="UP001589608">
    <property type="component" value="Unassembled WGS sequence"/>
</dbReference>
<dbReference type="RefSeq" id="WP_246656059.1">
    <property type="nucleotide sequence ID" value="NZ_CP061913.1"/>
</dbReference>
<dbReference type="PANTHER" id="PTHR43178">
    <property type="entry name" value="DIHYDROLIPOAMIDE ACETYLTRANSFERASE COMPONENT OF PYRUVATE DEHYDROGENASE COMPLEX"/>
    <property type="match status" value="1"/>
</dbReference>
<comment type="cofactor">
    <cofactor evidence="1">
        <name>(R)-lipoate</name>
        <dbReference type="ChEBI" id="CHEBI:83088"/>
    </cofactor>
</comment>
<dbReference type="InterPro" id="IPR001078">
    <property type="entry name" value="2-oxoacid_DH_actylTfrase"/>
</dbReference>
<organism evidence="5 6">
    <name type="scientific">Dactylosporangium vinaceum</name>
    <dbReference type="NCBI Taxonomy" id="53362"/>
    <lineage>
        <taxon>Bacteria</taxon>
        <taxon>Bacillati</taxon>
        <taxon>Actinomycetota</taxon>
        <taxon>Actinomycetes</taxon>
        <taxon>Micromonosporales</taxon>
        <taxon>Micromonosporaceae</taxon>
        <taxon>Dactylosporangium</taxon>
    </lineage>
</organism>
<dbReference type="InterPro" id="IPR023213">
    <property type="entry name" value="CAT-like_dom_sf"/>
</dbReference>
<keyword evidence="3" id="KW-0012">Acyltransferase</keyword>
<dbReference type="InterPro" id="IPR050743">
    <property type="entry name" value="2-oxoacid_DH_E2_comp"/>
</dbReference>
<gene>
    <name evidence="5" type="ORF">ACFFTR_53510</name>
</gene>
<dbReference type="SUPFAM" id="SSF52777">
    <property type="entry name" value="CoA-dependent acyltransferases"/>
    <property type="match status" value="1"/>
</dbReference>